<dbReference type="AlphaFoldDB" id="A0A1V5ZJJ4"/>
<feature type="transmembrane region" description="Helical" evidence="1">
    <location>
        <begin position="124"/>
        <end position="146"/>
    </location>
</feature>
<protein>
    <recommendedName>
        <fullName evidence="3">CARDB domain-containing protein</fullName>
    </recommendedName>
</protein>
<reference evidence="2" key="1">
    <citation type="submission" date="2017-02" db="EMBL/GenBank/DDBJ databases">
        <title>Delving into the versatile metabolic prowess of the omnipresent phylum Bacteroidetes.</title>
        <authorList>
            <person name="Nobu M.K."/>
            <person name="Mei R."/>
            <person name="Narihiro T."/>
            <person name="Kuroda K."/>
            <person name="Liu W.-T."/>
        </authorList>
    </citation>
    <scope>NUCLEOTIDE SEQUENCE</scope>
    <source>
        <strain evidence="2">ADurb.Bin160</strain>
    </source>
</reference>
<evidence type="ECO:0000313" key="2">
    <source>
        <dbReference type="EMBL" id="OQB40276.1"/>
    </source>
</evidence>
<proteinExistence type="predicted"/>
<name>A0A1V5ZJJ4_9BACT</name>
<comment type="caution">
    <text evidence="2">The sequence shown here is derived from an EMBL/GenBank/DDBJ whole genome shotgun (WGS) entry which is preliminary data.</text>
</comment>
<keyword evidence="1" id="KW-0472">Membrane</keyword>
<dbReference type="Proteomes" id="UP000485621">
    <property type="component" value="Unassembled WGS sequence"/>
</dbReference>
<sequence length="158" mass="17610">MLNEETLNEEIINDLELQIINKEIIDRELIVTVAVRNLGNIDLKTEISGALTNILGIKRDFSLAGEIARANGSFVFSLNFGQLPSYKGLFSIDISAKHTPYFDVSSLEIDPSILEEKETSVSSFYFGTPRIILGMILVIIILLILASKKDENKPLKIK</sequence>
<keyword evidence="1" id="KW-0812">Transmembrane</keyword>
<organism evidence="2">
    <name type="scientific">candidate division CPR1 bacterium ADurb.Bin160</name>
    <dbReference type="NCBI Taxonomy" id="1852826"/>
    <lineage>
        <taxon>Bacteria</taxon>
        <taxon>candidate division CPR1</taxon>
    </lineage>
</organism>
<keyword evidence="1" id="KW-1133">Transmembrane helix</keyword>
<dbReference type="EMBL" id="MWDB01000050">
    <property type="protein sequence ID" value="OQB40276.1"/>
    <property type="molecule type" value="Genomic_DNA"/>
</dbReference>
<evidence type="ECO:0000256" key="1">
    <source>
        <dbReference type="SAM" id="Phobius"/>
    </source>
</evidence>
<accession>A0A1V5ZJJ4</accession>
<gene>
    <name evidence="2" type="ORF">BWY04_01397</name>
</gene>
<evidence type="ECO:0008006" key="3">
    <source>
        <dbReference type="Google" id="ProtNLM"/>
    </source>
</evidence>